<proteinExistence type="predicted"/>
<evidence type="ECO:0000256" key="1">
    <source>
        <dbReference type="SAM" id="MobiDB-lite"/>
    </source>
</evidence>
<name>A0AA94RB76_9MYCO</name>
<protein>
    <submittedName>
        <fullName evidence="2">Uncharacterized protein</fullName>
    </submittedName>
</protein>
<feature type="region of interest" description="Disordered" evidence="1">
    <location>
        <begin position="41"/>
        <end position="83"/>
    </location>
</feature>
<gene>
    <name evidence="2" type="ORF">C1S79_17440</name>
</gene>
<sequence>MRHAERVSRIRPYDLGISRMLFRTSCICSVCRPLGVVFDGPTGPHNLRVGRGRKVGRTGIPGRSDRSGSGRPEMREFQGLPGR</sequence>
<dbReference type="Proteomes" id="UP000309984">
    <property type="component" value="Unassembled WGS sequence"/>
</dbReference>
<evidence type="ECO:0000313" key="3">
    <source>
        <dbReference type="Proteomes" id="UP000309984"/>
    </source>
</evidence>
<dbReference type="EMBL" id="POTM01000044">
    <property type="protein sequence ID" value="TLH65218.1"/>
    <property type="molecule type" value="Genomic_DNA"/>
</dbReference>
<dbReference type="AlphaFoldDB" id="A0AA94RB76"/>
<accession>A0AA94RB76</accession>
<organism evidence="2 3">
    <name type="scientific">Mycolicibacterium phocaicum</name>
    <dbReference type="NCBI Taxonomy" id="319706"/>
    <lineage>
        <taxon>Bacteria</taxon>
        <taxon>Bacillati</taxon>
        <taxon>Actinomycetota</taxon>
        <taxon>Actinomycetes</taxon>
        <taxon>Mycobacteriales</taxon>
        <taxon>Mycobacteriaceae</taxon>
        <taxon>Mycolicibacterium</taxon>
    </lineage>
</organism>
<evidence type="ECO:0000313" key="2">
    <source>
        <dbReference type="EMBL" id="TLH65218.1"/>
    </source>
</evidence>
<keyword evidence="3" id="KW-1185">Reference proteome</keyword>
<comment type="caution">
    <text evidence="2">The sequence shown here is derived from an EMBL/GenBank/DDBJ whole genome shotgun (WGS) entry which is preliminary data.</text>
</comment>
<reference evidence="2 3" key="1">
    <citation type="submission" date="2018-01" db="EMBL/GenBank/DDBJ databases">
        <title>Comparative genomics of Mycobacterium mucogenicum and Mycobacterium neoaurum clade members emphasizing tRNA and non-coding RNA.</title>
        <authorList>
            <person name="Behra P.R.K."/>
            <person name="Pettersson B.M.F."/>
            <person name="Das S."/>
            <person name="Dasgupta S."/>
            <person name="Kirsebom L.A."/>
        </authorList>
    </citation>
    <scope>NUCLEOTIDE SEQUENCE [LARGE SCALE GENOMIC DNA]</scope>
    <source>
        <strain evidence="2 3">DSM 45104</strain>
    </source>
</reference>
<feature type="compositionally biased region" description="Basic and acidic residues" evidence="1">
    <location>
        <begin position="63"/>
        <end position="76"/>
    </location>
</feature>